<dbReference type="InterPro" id="IPR050495">
    <property type="entry name" value="ATG22/LtaA_families"/>
</dbReference>
<feature type="transmembrane region" description="Helical" evidence="6">
    <location>
        <begin position="337"/>
        <end position="356"/>
    </location>
</feature>
<feature type="transmembrane region" description="Helical" evidence="6">
    <location>
        <begin position="159"/>
        <end position="177"/>
    </location>
</feature>
<feature type="transmembrane region" description="Helical" evidence="6">
    <location>
        <begin position="189"/>
        <end position="210"/>
    </location>
</feature>
<dbReference type="PANTHER" id="PTHR23519:SF1">
    <property type="entry name" value="AUTOPHAGY-RELATED PROTEIN 22"/>
    <property type="match status" value="1"/>
</dbReference>
<dbReference type="Gene3D" id="1.20.1250.20">
    <property type="entry name" value="MFS general substrate transporter like domains"/>
    <property type="match status" value="1"/>
</dbReference>
<proteinExistence type="predicted"/>
<reference evidence="7" key="1">
    <citation type="submission" date="2022-06" db="EMBL/GenBank/DDBJ databases">
        <title>Solitalea sp. MAHUQ-68 isolated from rhizospheric soil.</title>
        <authorList>
            <person name="Huq M.A."/>
        </authorList>
    </citation>
    <scope>NUCLEOTIDE SEQUENCE</scope>
    <source>
        <strain evidence="7">MAHUQ-68</strain>
    </source>
</reference>
<keyword evidence="3 6" id="KW-0812">Transmembrane</keyword>
<evidence type="ECO:0000256" key="1">
    <source>
        <dbReference type="ARBA" id="ARBA00004127"/>
    </source>
</evidence>
<dbReference type="Pfam" id="PF11700">
    <property type="entry name" value="ATG22"/>
    <property type="match status" value="1"/>
</dbReference>
<evidence type="ECO:0000313" key="8">
    <source>
        <dbReference type="Proteomes" id="UP001155182"/>
    </source>
</evidence>
<dbReference type="RefSeq" id="WP_252589556.1">
    <property type="nucleotide sequence ID" value="NZ_JAMWYS010000058.1"/>
</dbReference>
<comment type="subcellular location">
    <subcellularLocation>
        <location evidence="1">Endomembrane system</location>
        <topology evidence="1">Multi-pass membrane protein</topology>
    </subcellularLocation>
</comment>
<dbReference type="EMBL" id="JAMWYS010000058">
    <property type="protein sequence ID" value="MCO4294523.1"/>
    <property type="molecule type" value="Genomic_DNA"/>
</dbReference>
<feature type="transmembrane region" description="Helical" evidence="6">
    <location>
        <begin position="283"/>
        <end position="306"/>
    </location>
</feature>
<feature type="transmembrane region" description="Helical" evidence="6">
    <location>
        <begin position="60"/>
        <end position="80"/>
    </location>
</feature>
<dbReference type="AlphaFoldDB" id="A0A9X2FCV6"/>
<dbReference type="InterPro" id="IPR036259">
    <property type="entry name" value="MFS_trans_sf"/>
</dbReference>
<comment type="caution">
    <text evidence="7">The sequence shown here is derived from an EMBL/GenBank/DDBJ whole genome shotgun (WGS) entry which is preliminary data.</text>
</comment>
<dbReference type="SUPFAM" id="SSF103473">
    <property type="entry name" value="MFS general substrate transporter"/>
    <property type="match status" value="1"/>
</dbReference>
<feature type="transmembrane region" description="Helical" evidence="6">
    <location>
        <begin position="250"/>
        <end position="271"/>
    </location>
</feature>
<keyword evidence="4 6" id="KW-1133">Transmembrane helix</keyword>
<dbReference type="InterPro" id="IPR024671">
    <property type="entry name" value="Atg22-like"/>
</dbReference>
<evidence type="ECO:0000256" key="6">
    <source>
        <dbReference type="SAM" id="Phobius"/>
    </source>
</evidence>
<evidence type="ECO:0000256" key="5">
    <source>
        <dbReference type="ARBA" id="ARBA00023136"/>
    </source>
</evidence>
<dbReference type="PANTHER" id="PTHR23519">
    <property type="entry name" value="AUTOPHAGY-RELATED PROTEIN 22"/>
    <property type="match status" value="1"/>
</dbReference>
<feature type="transmembrane region" description="Helical" evidence="6">
    <location>
        <begin position="377"/>
        <end position="396"/>
    </location>
</feature>
<evidence type="ECO:0000256" key="4">
    <source>
        <dbReference type="ARBA" id="ARBA00022989"/>
    </source>
</evidence>
<keyword evidence="5 6" id="KW-0472">Membrane</keyword>
<feature type="transmembrane region" description="Helical" evidence="6">
    <location>
        <begin position="21"/>
        <end position="40"/>
    </location>
</feature>
<dbReference type="Proteomes" id="UP001155182">
    <property type="component" value="Unassembled WGS sequence"/>
</dbReference>
<gene>
    <name evidence="7" type="ORF">NF867_16795</name>
</gene>
<feature type="transmembrane region" description="Helical" evidence="6">
    <location>
        <begin position="402"/>
        <end position="421"/>
    </location>
</feature>
<name>A0A9X2FCV6_9SPHI</name>
<sequence>MQLTKSNKKSITAWAMYDWASSVYTLLIISAIFPVYYLELTTHGKSDTVLFFGSKFINTALYSYSIAVAFFVLAVLSPVLYKIAQCSVKRVFFFKLFCYIGAFACACLYFFTGTNIELAILCSSIACFGYAGSLIFYFSFLPHLAAVHEQESATIKGFALGYIGSTLLLIIAIIMILNPGFFFIPADTIAVRITFLLVGLWWIGFAQLTFRGLPKAQTKEIINHKIIAQSYLHLLKTFNELSTLPKAKRFFWAFVLYIMSIQTVMYAATLFVIKEIHMKDVELIPTIFIIQVVAVLGAFIASWLSAKISDIRTLSLALILWIGVDSSAYFVNTPIQFMVVAFVLGLGLGGVFALSRSTFIKYLPADNNADFLNIYDIAERFCIAVGMFLFGYLEVLTQNMRVAVLVFTSFLVIGLILLLSIPKISFLENQLEKEVR</sequence>
<accession>A0A9X2FCV6</accession>
<evidence type="ECO:0000256" key="2">
    <source>
        <dbReference type="ARBA" id="ARBA00022448"/>
    </source>
</evidence>
<evidence type="ECO:0000313" key="7">
    <source>
        <dbReference type="EMBL" id="MCO4294523.1"/>
    </source>
</evidence>
<dbReference type="GO" id="GO:0012505">
    <property type="term" value="C:endomembrane system"/>
    <property type="evidence" value="ECO:0007669"/>
    <property type="project" value="UniProtKB-SubCell"/>
</dbReference>
<feature type="transmembrane region" description="Helical" evidence="6">
    <location>
        <begin position="92"/>
        <end position="112"/>
    </location>
</feature>
<evidence type="ECO:0000256" key="3">
    <source>
        <dbReference type="ARBA" id="ARBA00022692"/>
    </source>
</evidence>
<feature type="transmembrane region" description="Helical" evidence="6">
    <location>
        <begin position="118"/>
        <end position="138"/>
    </location>
</feature>
<organism evidence="7 8">
    <name type="scientific">Solitalea agri</name>
    <dbReference type="NCBI Taxonomy" id="2953739"/>
    <lineage>
        <taxon>Bacteria</taxon>
        <taxon>Pseudomonadati</taxon>
        <taxon>Bacteroidota</taxon>
        <taxon>Sphingobacteriia</taxon>
        <taxon>Sphingobacteriales</taxon>
        <taxon>Sphingobacteriaceae</taxon>
        <taxon>Solitalea</taxon>
    </lineage>
</organism>
<protein>
    <submittedName>
        <fullName evidence="7">MFS transporter</fullName>
    </submittedName>
</protein>
<keyword evidence="2" id="KW-0813">Transport</keyword>
<keyword evidence="8" id="KW-1185">Reference proteome</keyword>